<keyword evidence="1" id="KW-0472">Membrane</keyword>
<keyword evidence="3" id="KW-1185">Reference proteome</keyword>
<dbReference type="EMBL" id="JTDE01008884">
    <property type="protein sequence ID" value="KAF7234699.1"/>
    <property type="molecule type" value="Genomic_DNA"/>
</dbReference>
<accession>A0A8S9YJA3</accession>
<evidence type="ECO:0000313" key="2">
    <source>
        <dbReference type="EMBL" id="KAF7234699.1"/>
    </source>
</evidence>
<feature type="transmembrane region" description="Helical" evidence="1">
    <location>
        <begin position="12"/>
        <end position="31"/>
    </location>
</feature>
<comment type="caution">
    <text evidence="2">The sequence shown here is derived from an EMBL/GenBank/DDBJ whole genome shotgun (WGS) entry which is preliminary data.</text>
</comment>
<evidence type="ECO:0000313" key="3">
    <source>
        <dbReference type="Proteomes" id="UP000822476"/>
    </source>
</evidence>
<protein>
    <submittedName>
        <fullName evidence="2">Uncharacterized protein</fullName>
    </submittedName>
</protein>
<organism evidence="2 3">
    <name type="scientific">Paragonimus skrjabini miyazakii</name>
    <dbReference type="NCBI Taxonomy" id="59628"/>
    <lineage>
        <taxon>Eukaryota</taxon>
        <taxon>Metazoa</taxon>
        <taxon>Spiralia</taxon>
        <taxon>Lophotrochozoa</taxon>
        <taxon>Platyhelminthes</taxon>
        <taxon>Trematoda</taxon>
        <taxon>Digenea</taxon>
        <taxon>Plagiorchiida</taxon>
        <taxon>Troglotremata</taxon>
        <taxon>Troglotrematidae</taxon>
        <taxon>Paragonimus</taxon>
    </lineage>
</organism>
<name>A0A8S9YJA3_9TREM</name>
<evidence type="ECO:0000256" key="1">
    <source>
        <dbReference type="SAM" id="Phobius"/>
    </source>
</evidence>
<dbReference type="Proteomes" id="UP000822476">
    <property type="component" value="Unassembled WGS sequence"/>
</dbReference>
<proteinExistence type="predicted"/>
<keyword evidence="1" id="KW-0812">Transmembrane</keyword>
<dbReference type="AlphaFoldDB" id="A0A8S9YJA3"/>
<gene>
    <name evidence="2" type="ORF">EG68_11744</name>
</gene>
<sequence>MRCFYLLSDLERVIRLVFQGTSFVLFLAFFVGTETALKTGSHALGRTTFGTPLGFQIPRG</sequence>
<keyword evidence="1" id="KW-1133">Transmembrane helix</keyword>
<reference evidence="2" key="1">
    <citation type="submission" date="2019-07" db="EMBL/GenBank/DDBJ databases">
        <title>Annotation for the trematode Paragonimus miyazaki's.</title>
        <authorList>
            <person name="Choi Y.-J."/>
        </authorList>
    </citation>
    <scope>NUCLEOTIDE SEQUENCE</scope>
    <source>
        <strain evidence="2">Japan</strain>
    </source>
</reference>